<sequence length="143" mass="16553">MNAYSSFWQRYFDFKGYSTRKEYWVPTLVNIAIISILIGLIFVSSSSKLVWLVNILSGIVLIFVIAMIIPQIAVQVRRLHDINRKGFLVYLNLILGIVESFPREGSVLATIINFIGLIIGIWLFVYMCLGTREHVEKEKRLWI</sequence>
<dbReference type="EMBL" id="PPPX01000016">
    <property type="protein sequence ID" value="POA08384.1"/>
    <property type="molecule type" value="Genomic_DNA"/>
</dbReference>
<dbReference type="PANTHER" id="PTHR34980">
    <property type="entry name" value="INNER MEMBRANE PROTEIN-RELATED-RELATED"/>
    <property type="match status" value="1"/>
</dbReference>
<accession>A0A2K4FAL5</accession>
<dbReference type="GeneID" id="98298653"/>
<evidence type="ECO:0000313" key="3">
    <source>
        <dbReference type="Proteomes" id="UP000242712"/>
    </source>
</evidence>
<keyword evidence="1" id="KW-0472">Membrane</keyword>
<evidence type="ECO:0008006" key="4">
    <source>
        <dbReference type="Google" id="ProtNLM"/>
    </source>
</evidence>
<dbReference type="RefSeq" id="WP_103372170.1">
    <property type="nucleotide sequence ID" value="NZ_CBCRVO010000002.1"/>
</dbReference>
<dbReference type="AlphaFoldDB" id="A0A2K4FAL5"/>
<feature type="transmembrane region" description="Helical" evidence="1">
    <location>
        <begin position="49"/>
        <end position="74"/>
    </location>
</feature>
<gene>
    <name evidence="2" type="ORF">CD039_09880</name>
</gene>
<evidence type="ECO:0000313" key="2">
    <source>
        <dbReference type="EMBL" id="POA08384.1"/>
    </source>
</evidence>
<organism evidence="2 3">
    <name type="scientific">Staphylococcus argensis</name>
    <dbReference type="NCBI Taxonomy" id="1607738"/>
    <lineage>
        <taxon>Bacteria</taxon>
        <taxon>Bacillati</taxon>
        <taxon>Bacillota</taxon>
        <taxon>Bacilli</taxon>
        <taxon>Bacillales</taxon>
        <taxon>Staphylococcaceae</taxon>
        <taxon>Staphylococcus</taxon>
    </lineage>
</organism>
<name>A0A2K4FAL5_9STAP</name>
<keyword evidence="1" id="KW-1133">Transmembrane helix</keyword>
<reference evidence="2 3" key="1">
    <citation type="submission" date="2017-08" db="EMBL/GenBank/DDBJ databases">
        <title>Draft genome sequences of 64 type strains of genus Staph aureus.</title>
        <authorList>
            <person name="Cole K."/>
            <person name="Golubchik T."/>
            <person name="Russell J."/>
            <person name="Foster D."/>
            <person name="Llewelyn M."/>
            <person name="Wilson D."/>
            <person name="Crook D."/>
            <person name="Paul J."/>
        </authorList>
    </citation>
    <scope>NUCLEOTIDE SEQUENCE [LARGE SCALE GENOMIC DNA]</scope>
    <source>
        <strain evidence="2 3">DSM 29875</strain>
    </source>
</reference>
<comment type="caution">
    <text evidence="2">The sequence shown here is derived from an EMBL/GenBank/DDBJ whole genome shotgun (WGS) entry which is preliminary data.</text>
</comment>
<evidence type="ECO:0000256" key="1">
    <source>
        <dbReference type="SAM" id="Phobius"/>
    </source>
</evidence>
<dbReference type="PANTHER" id="PTHR34980:SF2">
    <property type="entry name" value="INNER MEMBRANE PROTEIN YHAH-RELATED"/>
    <property type="match status" value="1"/>
</dbReference>
<dbReference type="InterPro" id="IPR008523">
    <property type="entry name" value="DUF805"/>
</dbReference>
<feature type="transmembrane region" description="Helical" evidence="1">
    <location>
        <begin position="23"/>
        <end position="43"/>
    </location>
</feature>
<dbReference type="OrthoDB" id="2414165at2"/>
<keyword evidence="3" id="KW-1185">Reference proteome</keyword>
<dbReference type="Pfam" id="PF05656">
    <property type="entry name" value="DUF805"/>
    <property type="match status" value="1"/>
</dbReference>
<dbReference type="GO" id="GO:0005886">
    <property type="term" value="C:plasma membrane"/>
    <property type="evidence" value="ECO:0007669"/>
    <property type="project" value="TreeGrafter"/>
</dbReference>
<feature type="transmembrane region" description="Helical" evidence="1">
    <location>
        <begin position="108"/>
        <end position="129"/>
    </location>
</feature>
<protein>
    <recommendedName>
        <fullName evidence="4">DUF805 domain-containing protein</fullName>
    </recommendedName>
</protein>
<proteinExistence type="predicted"/>
<keyword evidence="1" id="KW-0812">Transmembrane</keyword>
<dbReference type="Proteomes" id="UP000242712">
    <property type="component" value="Unassembled WGS sequence"/>
</dbReference>